<evidence type="ECO:0000256" key="3">
    <source>
        <dbReference type="ARBA" id="ARBA00022827"/>
    </source>
</evidence>
<dbReference type="SUPFAM" id="SSF56425">
    <property type="entry name" value="Succinate dehydrogenase/fumarate reductase flavoprotein, catalytic domain"/>
    <property type="match status" value="1"/>
</dbReference>
<dbReference type="Gene3D" id="3.50.50.60">
    <property type="entry name" value="FAD/NAD(P)-binding domain"/>
    <property type="match status" value="1"/>
</dbReference>
<evidence type="ECO:0000259" key="5">
    <source>
        <dbReference type="Pfam" id="PF00890"/>
    </source>
</evidence>
<evidence type="ECO:0000256" key="2">
    <source>
        <dbReference type="ARBA" id="ARBA00022630"/>
    </source>
</evidence>
<feature type="domain" description="FAD-dependent oxidoreductase 2 FAD-binding" evidence="5">
    <location>
        <begin position="4"/>
        <end position="466"/>
    </location>
</feature>
<dbReference type="PANTHER" id="PTHR43400">
    <property type="entry name" value="FUMARATE REDUCTASE"/>
    <property type="match status" value="1"/>
</dbReference>
<dbReference type="Gene3D" id="3.90.700.10">
    <property type="entry name" value="Succinate dehydrogenase/fumarate reductase flavoprotein, catalytic domain"/>
    <property type="match status" value="1"/>
</dbReference>
<evidence type="ECO:0000313" key="6">
    <source>
        <dbReference type="EMBL" id="QUR65761.1"/>
    </source>
</evidence>
<dbReference type="KEGG" id="mspg:F6B93_00520"/>
<dbReference type="AlphaFoldDB" id="A0A975JU90"/>
<dbReference type="InterPro" id="IPR003953">
    <property type="entry name" value="FAD-dep_OxRdtase_2_FAD-bd"/>
</dbReference>
<reference evidence="6" key="1">
    <citation type="submission" date="2019-12" db="EMBL/GenBank/DDBJ databases">
        <title>Mycobacterium spongiae sp. nov.</title>
        <authorList>
            <person name="Stinear T."/>
        </authorList>
    </citation>
    <scope>NUCLEOTIDE SEQUENCE</scope>
    <source>
        <strain evidence="6">FSD4b-SM</strain>
    </source>
</reference>
<evidence type="ECO:0000256" key="1">
    <source>
        <dbReference type="ARBA" id="ARBA00001974"/>
    </source>
</evidence>
<evidence type="ECO:0000256" key="4">
    <source>
        <dbReference type="ARBA" id="ARBA00023002"/>
    </source>
</evidence>
<name>A0A975JU90_9MYCO</name>
<gene>
    <name evidence="6" type="ORF">F6B93_00520</name>
</gene>
<accession>A0A975JU90</accession>
<keyword evidence="3" id="KW-0274">FAD</keyword>
<dbReference type="SUPFAM" id="SSF51905">
    <property type="entry name" value="FAD/NAD(P)-binding domain"/>
    <property type="match status" value="1"/>
</dbReference>
<dbReference type="InterPro" id="IPR036188">
    <property type="entry name" value="FAD/NAD-bd_sf"/>
</dbReference>
<dbReference type="Pfam" id="PF00890">
    <property type="entry name" value="FAD_binding_2"/>
    <property type="match status" value="1"/>
</dbReference>
<dbReference type="NCBIfam" id="NF006130">
    <property type="entry name" value="PRK08274.1"/>
    <property type="match status" value="1"/>
</dbReference>
<dbReference type="InterPro" id="IPR050315">
    <property type="entry name" value="FAD-oxidoreductase_2"/>
</dbReference>
<organism evidence="6 7">
    <name type="scientific">Mycobacterium spongiae</name>
    <dbReference type="NCBI Taxonomy" id="886343"/>
    <lineage>
        <taxon>Bacteria</taxon>
        <taxon>Bacillati</taxon>
        <taxon>Actinomycetota</taxon>
        <taxon>Actinomycetes</taxon>
        <taxon>Mycobacteriales</taxon>
        <taxon>Mycobacteriaceae</taxon>
        <taxon>Mycobacterium</taxon>
    </lineage>
</organism>
<keyword evidence="7" id="KW-1185">Reference proteome</keyword>
<dbReference type="Proteomes" id="UP000682202">
    <property type="component" value="Chromosome"/>
</dbReference>
<dbReference type="GO" id="GO:0033765">
    <property type="term" value="F:steroid dehydrogenase activity, acting on the CH-CH group of donors"/>
    <property type="evidence" value="ECO:0007669"/>
    <property type="project" value="UniProtKB-ARBA"/>
</dbReference>
<dbReference type="RefSeq" id="WP_211697159.1">
    <property type="nucleotide sequence ID" value="NZ_CP046600.1"/>
</dbReference>
<dbReference type="EMBL" id="CP046600">
    <property type="protein sequence ID" value="QUR65761.1"/>
    <property type="molecule type" value="Genomic_DNA"/>
</dbReference>
<evidence type="ECO:0000313" key="7">
    <source>
        <dbReference type="Proteomes" id="UP000682202"/>
    </source>
</evidence>
<keyword evidence="2" id="KW-0285">Flavoprotein</keyword>
<keyword evidence="4" id="KW-0560">Oxidoreductase</keyword>
<sequence>MSTVVVVGSGNAGFSAAHAARAAGAAVILLEKGPPEWIGGNSYFTAGAMRFCHEGLADLVSLIEPVHAHRIEAIDVPAYSANDFRADMNRVTDSRTDPELSRILISESRDAVDWLRSLDMRFELMFHRQAYEVNGRFRFWGGLAVGVRGGGKSMIGDHLAAARAAGIDVRCNAHVRGLVLNAGNAVAGVRLADGGEVRADAVVLACGGFQADPAWRASYLGPGWDLAAVRGTPLNTGDGIAMAVEAGAQTYGHFSGCHAVAWDAHAAATGDRELTNQLTRGGYPFGIVVNTLGRRFIDEGADFRNYTYAKYGAEILHQPGGRAVQIFDAKVSGLLRSEEYDSPGVTRVRADDLVSLAEQLGIAPGALSETVANYNASINDRVFDPTVKDGVATVGIDPPKSNWAQTIDTPPFTAYPVTCGITFTFGGIRVNSDGAVLDTSGNPVTGLFAAGELVGGLFYFNYPGGSGLTAGTVFGRRAGRSAAS</sequence>
<dbReference type="PANTHER" id="PTHR43400:SF7">
    <property type="entry name" value="FAD-DEPENDENT OXIDOREDUCTASE 2 FAD BINDING DOMAIN-CONTAINING PROTEIN"/>
    <property type="match status" value="1"/>
</dbReference>
<dbReference type="InterPro" id="IPR027477">
    <property type="entry name" value="Succ_DH/fumarate_Rdtase_cat_sf"/>
</dbReference>
<comment type="cofactor">
    <cofactor evidence="1">
        <name>FAD</name>
        <dbReference type="ChEBI" id="CHEBI:57692"/>
    </cofactor>
</comment>
<proteinExistence type="predicted"/>
<protein>
    <submittedName>
        <fullName evidence="6">FAD-dependent oxidoreductase</fullName>
    </submittedName>
</protein>